<evidence type="ECO:0000313" key="2">
    <source>
        <dbReference type="Proteomes" id="UP001465153"/>
    </source>
</evidence>
<keyword evidence="2" id="KW-1185">Reference proteome</keyword>
<sequence>MHKARLVIFAKAPIPGYAKTRLIPALGEQGSARLAKRLLEHATAHAVEADLGPVTLYAAPYPMSQWPDICLPQALEFAPQGQGDLGDRLSAACESIFDDHWDGVPVIITGTDCPGLTSELLGQISNVLKDNDAVLVPASDGGYVAIGLSRFNPQVFSGIDWSTEHVCRQTVERFESLGWQYTLLPQMHDIDEQQDLQWLPQSWSLKDFEQFN</sequence>
<accession>A0ABQ0AB22</accession>
<dbReference type="SUPFAM" id="SSF53448">
    <property type="entry name" value="Nucleotide-diphospho-sugar transferases"/>
    <property type="match status" value="1"/>
</dbReference>
<dbReference type="PANTHER" id="PTHR36529">
    <property type="entry name" value="SLL1095 PROTEIN"/>
    <property type="match status" value="1"/>
</dbReference>
<organism evidence="1 2">
    <name type="scientific">Sessilibacter corallicola</name>
    <dbReference type="NCBI Taxonomy" id="2904075"/>
    <lineage>
        <taxon>Bacteria</taxon>
        <taxon>Pseudomonadati</taxon>
        <taxon>Pseudomonadota</taxon>
        <taxon>Gammaproteobacteria</taxon>
        <taxon>Cellvibrionales</taxon>
        <taxon>Cellvibrionaceae</taxon>
        <taxon>Sessilibacter</taxon>
    </lineage>
</organism>
<evidence type="ECO:0000313" key="1">
    <source>
        <dbReference type="EMBL" id="GAA6168852.1"/>
    </source>
</evidence>
<name>A0ABQ0AB22_9GAMM</name>
<comment type="caution">
    <text evidence="1">The sequence shown here is derived from an EMBL/GenBank/DDBJ whole genome shotgun (WGS) entry which is preliminary data.</text>
</comment>
<gene>
    <name evidence="1" type="ORF">NBRC116591_26630</name>
</gene>
<dbReference type="InterPro" id="IPR018641">
    <property type="entry name" value="Trfase_1_rSAM/seldom-assoc"/>
</dbReference>
<proteinExistence type="predicted"/>
<protein>
    <submittedName>
        <fullName evidence="1">TIGR04282 family arsenosugar biosynthesis glycosyltransferase</fullName>
    </submittedName>
</protein>
<reference evidence="1 2" key="1">
    <citation type="submission" date="2024-04" db="EMBL/GenBank/DDBJ databases">
        <title>Draft genome sequence of Sessilibacter corallicola NBRC 116591.</title>
        <authorList>
            <person name="Miyakawa T."/>
            <person name="Kusuya Y."/>
            <person name="Miura T."/>
        </authorList>
    </citation>
    <scope>NUCLEOTIDE SEQUENCE [LARGE SCALE GENOMIC DNA]</scope>
    <source>
        <strain evidence="1 2">KU-00831-HH</strain>
    </source>
</reference>
<dbReference type="Pfam" id="PF09837">
    <property type="entry name" value="DUF2064"/>
    <property type="match status" value="1"/>
</dbReference>
<dbReference type="Proteomes" id="UP001465153">
    <property type="component" value="Unassembled WGS sequence"/>
</dbReference>
<dbReference type="RefSeq" id="WP_233088367.1">
    <property type="nucleotide sequence ID" value="NZ_JAJSLX010000002.1"/>
</dbReference>
<dbReference type="EMBL" id="BAABWN010000008">
    <property type="protein sequence ID" value="GAA6168852.1"/>
    <property type="molecule type" value="Genomic_DNA"/>
</dbReference>
<dbReference type="Gene3D" id="3.90.550.10">
    <property type="entry name" value="Spore Coat Polysaccharide Biosynthesis Protein SpsA, Chain A"/>
    <property type="match status" value="1"/>
</dbReference>
<dbReference type="NCBIfam" id="TIGR04282">
    <property type="entry name" value="glyco_like_cofC"/>
    <property type="match status" value="1"/>
</dbReference>
<dbReference type="PANTHER" id="PTHR36529:SF1">
    <property type="entry name" value="GLYCOSYLTRANSFERASE"/>
    <property type="match status" value="1"/>
</dbReference>
<dbReference type="InterPro" id="IPR029044">
    <property type="entry name" value="Nucleotide-diphossugar_trans"/>
</dbReference>